<dbReference type="AlphaFoldDB" id="A0A3A6Q3X3"/>
<comment type="caution">
    <text evidence="2">The sequence shown here is derived from an EMBL/GenBank/DDBJ whole genome shotgun (WGS) entry which is preliminary data.</text>
</comment>
<gene>
    <name evidence="2" type="ORF">D3P09_00930</name>
</gene>
<evidence type="ECO:0000313" key="3">
    <source>
        <dbReference type="Proteomes" id="UP000267798"/>
    </source>
</evidence>
<dbReference type="EMBL" id="QXQB01000001">
    <property type="protein sequence ID" value="RJX40614.1"/>
    <property type="molecule type" value="Genomic_DNA"/>
</dbReference>
<feature type="chain" id="PRO_5017254128" description="Carboxypeptidase regulatory-like domain-containing protein" evidence="1">
    <location>
        <begin position="23"/>
        <end position="109"/>
    </location>
</feature>
<evidence type="ECO:0000256" key="1">
    <source>
        <dbReference type="SAM" id="SignalP"/>
    </source>
</evidence>
<evidence type="ECO:0000313" key="2">
    <source>
        <dbReference type="EMBL" id="RJX40614.1"/>
    </source>
</evidence>
<sequence>MMSIMLLSAIMMALLPVLSASATIGSLTRTVSGSGTLKVTVHAVASATEDGGNPSWSVVVRTASGQYLLEQANGGSIGYSYFTLPSGVYNVTAYPSAYTAITSMQAVFE</sequence>
<accession>A0A3A6Q3X3</accession>
<dbReference type="Proteomes" id="UP000267798">
    <property type="component" value="Unassembled WGS sequence"/>
</dbReference>
<organism evidence="2 3">
    <name type="scientific">Paenibacillus pinisoli</name>
    <dbReference type="NCBI Taxonomy" id="1276110"/>
    <lineage>
        <taxon>Bacteria</taxon>
        <taxon>Bacillati</taxon>
        <taxon>Bacillota</taxon>
        <taxon>Bacilli</taxon>
        <taxon>Bacillales</taxon>
        <taxon>Paenibacillaceae</taxon>
        <taxon>Paenibacillus</taxon>
    </lineage>
</organism>
<keyword evidence="1" id="KW-0732">Signal</keyword>
<keyword evidence="3" id="KW-1185">Reference proteome</keyword>
<evidence type="ECO:0008006" key="4">
    <source>
        <dbReference type="Google" id="ProtNLM"/>
    </source>
</evidence>
<reference evidence="2 3" key="1">
    <citation type="submission" date="2018-09" db="EMBL/GenBank/DDBJ databases">
        <title>Paenibacillus aracenensis nov. sp. isolated from a cave in southern Spain.</title>
        <authorList>
            <person name="Jurado V."/>
            <person name="Gutierrez-Patricio S."/>
            <person name="Gonzalez-Pimentel J.L."/>
            <person name="Miller A.Z."/>
            <person name="Laiz L."/>
            <person name="Saiz-Jimenez C."/>
        </authorList>
    </citation>
    <scope>NUCLEOTIDE SEQUENCE [LARGE SCALE GENOMIC DNA]</scope>
    <source>
        <strain evidence="2 3">JCM 19203</strain>
    </source>
</reference>
<proteinExistence type="predicted"/>
<name>A0A3A6Q3X3_9BACL</name>
<feature type="signal peptide" evidence="1">
    <location>
        <begin position="1"/>
        <end position="22"/>
    </location>
</feature>
<protein>
    <recommendedName>
        <fullName evidence="4">Carboxypeptidase regulatory-like domain-containing protein</fullName>
    </recommendedName>
</protein>